<feature type="transmembrane region" description="Helical" evidence="1">
    <location>
        <begin position="148"/>
        <end position="181"/>
    </location>
</feature>
<name>A0A640VQ97_9RHOB</name>
<dbReference type="Proteomes" id="UP000436522">
    <property type="component" value="Unassembled WGS sequence"/>
</dbReference>
<evidence type="ECO:0000259" key="2">
    <source>
        <dbReference type="Pfam" id="PF01757"/>
    </source>
</evidence>
<gene>
    <name evidence="4" type="ORF">So717_16700</name>
</gene>
<evidence type="ECO:0000313" key="5">
    <source>
        <dbReference type="Proteomes" id="UP000436522"/>
    </source>
</evidence>
<dbReference type="GO" id="GO:0016747">
    <property type="term" value="F:acyltransferase activity, transferring groups other than amino-acyl groups"/>
    <property type="evidence" value="ECO:0007669"/>
    <property type="project" value="InterPro"/>
</dbReference>
<proteinExistence type="predicted"/>
<dbReference type="AlphaFoldDB" id="A0A640VQ97"/>
<feature type="domain" description="SGNH" evidence="3">
    <location>
        <begin position="400"/>
        <end position="655"/>
    </location>
</feature>
<accession>A0A640VQ97</accession>
<dbReference type="OrthoDB" id="9796461at2"/>
<feature type="transmembrane region" description="Helical" evidence="1">
    <location>
        <begin position="77"/>
        <end position="96"/>
    </location>
</feature>
<keyword evidence="1" id="KW-0472">Membrane</keyword>
<dbReference type="InterPro" id="IPR002656">
    <property type="entry name" value="Acyl_transf_3_dom"/>
</dbReference>
<dbReference type="GO" id="GO:0016020">
    <property type="term" value="C:membrane"/>
    <property type="evidence" value="ECO:0007669"/>
    <property type="project" value="TreeGrafter"/>
</dbReference>
<keyword evidence="5" id="KW-1185">Reference proteome</keyword>
<feature type="transmembrane region" description="Helical" evidence="1">
    <location>
        <begin position="316"/>
        <end position="335"/>
    </location>
</feature>
<dbReference type="Pfam" id="PF19040">
    <property type="entry name" value="SGNH"/>
    <property type="match status" value="1"/>
</dbReference>
<sequence length="664" mass="73185">MKYRPEIDSLRAVSVGSVVLYHSRYVVDGARIAQGGYLGVDIFFVISGFLITRLIALELDSGQFSIKTFYERRARRILPALTCVLLAAAMVAPVLLSPAALREFSGSILSSILFYSNFFFLFEDSYTAEISQLKPLLHTWSLSVEEQFYLLFPLLMICLAGVSLNVRMWLLFSLALASLMLAQYLSGRHFDANFFLPVTRAWELLLGSLLALVPGGRLAVSGAFARYMPSVGLLMILGAIATFTDNTAHPSLLTLLPVLGAVFIIGFANPKDPAIKLLSSRAFVAVGLISYSLYLWHFPIFAYLRVWNDGISDPVLVSFGIVTSVLLAWATWRWVEQPFRRAKVFSVRRFAVIVGTPLAGLCLVGALLLNRSIDESYDAIPPEFMASFKTYERPEAQAPRCVDQDNFLEIESWCKMGAGTSAVSFLLIGDSHADALAATLHAAALRDGKAGLLIARSGCPLLSDLEPRRGEPLSGQCLQLAARVLEFVRANEIPKVIFSSRWNYYVCGEPKEDCGYTQNIRHPGQEWANSRQERIDILGAALDTTVSMYNDAGARISFVAQVPHQRYDPKQVFNEHFRHGGDVLRLSAVSAEAHQAFTGEVKARLTHTANLSERVSLHDPADVLCEPQGICSFGDPSSSYYSDDDHLSVGASKVLMNWAAALLN</sequence>
<evidence type="ECO:0000256" key="1">
    <source>
        <dbReference type="SAM" id="Phobius"/>
    </source>
</evidence>
<evidence type="ECO:0000313" key="4">
    <source>
        <dbReference type="EMBL" id="GFE49917.1"/>
    </source>
</evidence>
<feature type="transmembrane region" description="Helical" evidence="1">
    <location>
        <begin position="201"/>
        <end position="220"/>
    </location>
</feature>
<dbReference type="EMBL" id="BLIV01000003">
    <property type="protein sequence ID" value="GFE49917.1"/>
    <property type="molecule type" value="Genomic_DNA"/>
</dbReference>
<evidence type="ECO:0000259" key="3">
    <source>
        <dbReference type="Pfam" id="PF19040"/>
    </source>
</evidence>
<dbReference type="InterPro" id="IPR050879">
    <property type="entry name" value="Acyltransferase_3"/>
</dbReference>
<dbReference type="GO" id="GO:0009103">
    <property type="term" value="P:lipopolysaccharide biosynthetic process"/>
    <property type="evidence" value="ECO:0007669"/>
    <property type="project" value="TreeGrafter"/>
</dbReference>
<dbReference type="Pfam" id="PF01757">
    <property type="entry name" value="Acyl_transf_3"/>
    <property type="match status" value="1"/>
</dbReference>
<feature type="transmembrane region" description="Helical" evidence="1">
    <location>
        <begin position="250"/>
        <end position="270"/>
    </location>
</feature>
<protein>
    <submittedName>
        <fullName evidence="4">Acyltransferase</fullName>
    </submittedName>
</protein>
<feature type="transmembrane region" description="Helical" evidence="1">
    <location>
        <begin position="282"/>
        <end position="304"/>
    </location>
</feature>
<keyword evidence="1" id="KW-0812">Transmembrane</keyword>
<dbReference type="RefSeq" id="WP_159976006.1">
    <property type="nucleotide sequence ID" value="NZ_BLIV01000003.1"/>
</dbReference>
<feature type="transmembrane region" description="Helical" evidence="1">
    <location>
        <begin position="227"/>
        <end position="244"/>
    </location>
</feature>
<dbReference type="PANTHER" id="PTHR23028">
    <property type="entry name" value="ACETYLTRANSFERASE"/>
    <property type="match status" value="1"/>
</dbReference>
<dbReference type="InterPro" id="IPR043968">
    <property type="entry name" value="SGNH"/>
</dbReference>
<keyword evidence="4" id="KW-0808">Transferase</keyword>
<organism evidence="4 5">
    <name type="scientific">Roseobacter cerasinus</name>
    <dbReference type="NCBI Taxonomy" id="2602289"/>
    <lineage>
        <taxon>Bacteria</taxon>
        <taxon>Pseudomonadati</taxon>
        <taxon>Pseudomonadota</taxon>
        <taxon>Alphaproteobacteria</taxon>
        <taxon>Rhodobacterales</taxon>
        <taxon>Roseobacteraceae</taxon>
        <taxon>Roseobacter</taxon>
    </lineage>
</organism>
<dbReference type="PANTHER" id="PTHR23028:SF53">
    <property type="entry name" value="ACYL_TRANSF_3 DOMAIN-CONTAINING PROTEIN"/>
    <property type="match status" value="1"/>
</dbReference>
<reference evidence="4 5" key="1">
    <citation type="submission" date="2019-12" db="EMBL/GenBank/DDBJ databases">
        <title>Roseobacter cerasinus sp. nov., isolated from seawater around aquaculture.</title>
        <authorList>
            <person name="Muramatsu S."/>
            <person name="Takabe Y."/>
            <person name="Mori K."/>
            <person name="Takaichi S."/>
            <person name="Hanada S."/>
        </authorList>
    </citation>
    <scope>NUCLEOTIDE SEQUENCE [LARGE SCALE GENOMIC DNA]</scope>
    <source>
        <strain evidence="4 5">AI77</strain>
    </source>
</reference>
<keyword evidence="1" id="KW-1133">Transmembrane helix</keyword>
<comment type="caution">
    <text evidence="4">The sequence shown here is derived from an EMBL/GenBank/DDBJ whole genome shotgun (WGS) entry which is preliminary data.</text>
</comment>
<feature type="transmembrane region" description="Helical" evidence="1">
    <location>
        <begin position="36"/>
        <end position="56"/>
    </location>
</feature>
<feature type="transmembrane region" description="Helical" evidence="1">
    <location>
        <begin position="347"/>
        <end position="369"/>
    </location>
</feature>
<keyword evidence="4" id="KW-0012">Acyltransferase</keyword>
<feature type="domain" description="Acyltransferase 3" evidence="2">
    <location>
        <begin position="6"/>
        <end position="333"/>
    </location>
</feature>